<dbReference type="EMBL" id="LGLV01000012">
    <property type="protein sequence ID" value="OBZ93938.1"/>
    <property type="molecule type" value="Genomic_DNA"/>
</dbReference>
<dbReference type="AlphaFoldDB" id="A0A1C7NY72"/>
<protein>
    <recommendedName>
        <fullName evidence="3">Adenylate cyclase</fullName>
    </recommendedName>
</protein>
<comment type="caution">
    <text evidence="1">The sequence shown here is derived from an EMBL/GenBank/DDBJ whole genome shotgun (WGS) entry which is preliminary data.</text>
</comment>
<gene>
    <name evidence="1" type="ORF">ADU59_19820</name>
</gene>
<keyword evidence="2" id="KW-1185">Reference proteome</keyword>
<accession>A0A1C7NY72</accession>
<name>A0A1C7NY72_9HYPH</name>
<evidence type="ECO:0000313" key="2">
    <source>
        <dbReference type="Proteomes" id="UP000093111"/>
    </source>
</evidence>
<sequence>MDPHQRPDDQTIRQSLDRVLSSALFSRSERLRAFLKYVVDREIEGVGHQLKGYTIGIDVFDRPQAFNADSDPLVRVHAGKLRKLLAAYYTSEGVRDEWRIDIPKGTYVPEYRRNRLSPSAPPVEAARPPAQPRRVANRRFSWLPAPLSSPLAVLSALPLLIFIPLSSPAMSVNIPAQSRLHGAVLERKFANDLPRITVRAQWPRNGNAGRFADALRNAASHYRTIAAVPPAVQRQQSSSATADPLAFTISVSQQTAPAGLQVLVTNDASAETVYDGFIDGAQLADEGDILYESLALAGKILSSDGYIFRYAGTAEIDSPLMKCMVLTDNYRLLQTRETFQDAKSCQERLSADHRRKLKFVISAAALPSTLIR</sequence>
<proteinExistence type="predicted"/>
<organism evidence="1 2">
    <name type="scientific">Pararhizobium polonicum</name>
    <dbReference type="NCBI Taxonomy" id="1612624"/>
    <lineage>
        <taxon>Bacteria</taxon>
        <taxon>Pseudomonadati</taxon>
        <taxon>Pseudomonadota</taxon>
        <taxon>Alphaproteobacteria</taxon>
        <taxon>Hyphomicrobiales</taxon>
        <taxon>Rhizobiaceae</taxon>
        <taxon>Rhizobium/Agrobacterium group</taxon>
        <taxon>Pararhizobium</taxon>
    </lineage>
</organism>
<dbReference type="OrthoDB" id="100177at2"/>
<reference evidence="1 2" key="1">
    <citation type="journal article" date="2016" name="Syst. Appl. Microbiol.">
        <title>Pararhizobium polonicum sp. nov. isolated from tumors on stone fruit rootstocks.</title>
        <authorList>
            <person name="Pulawska J."/>
            <person name="Kuzmanovic N."/>
            <person name="Willems A."/>
            <person name="Pothier J.F."/>
        </authorList>
    </citation>
    <scope>NUCLEOTIDE SEQUENCE [LARGE SCALE GENOMIC DNA]</scope>
    <source>
        <strain evidence="1 2">F5.1</strain>
    </source>
</reference>
<dbReference type="STRING" id="1612624.ADU59_19820"/>
<dbReference type="Proteomes" id="UP000093111">
    <property type="component" value="Unassembled WGS sequence"/>
</dbReference>
<evidence type="ECO:0000313" key="1">
    <source>
        <dbReference type="EMBL" id="OBZ93938.1"/>
    </source>
</evidence>
<evidence type="ECO:0008006" key="3">
    <source>
        <dbReference type="Google" id="ProtNLM"/>
    </source>
</evidence>
<dbReference type="PATRIC" id="fig|1612624.7.peg.5936"/>
<dbReference type="RefSeq" id="WP_068955873.1">
    <property type="nucleotide sequence ID" value="NZ_LGLV01000012.1"/>
</dbReference>